<keyword evidence="1" id="KW-0732">Signal</keyword>
<reference evidence="2" key="1">
    <citation type="submission" date="2020-02" db="EMBL/GenBank/DDBJ databases">
        <authorList>
            <person name="Meier V. D."/>
        </authorList>
    </citation>
    <scope>NUCLEOTIDE SEQUENCE</scope>
    <source>
        <strain evidence="2">AVDCRST_MAG42</strain>
    </source>
</reference>
<feature type="chain" id="PRO_5026774542" evidence="1">
    <location>
        <begin position="26"/>
        <end position="139"/>
    </location>
</feature>
<proteinExistence type="predicted"/>
<protein>
    <submittedName>
        <fullName evidence="2">Uncharacterized protein</fullName>
    </submittedName>
</protein>
<accession>A0A6J4HV85</accession>
<evidence type="ECO:0000256" key="1">
    <source>
        <dbReference type="SAM" id="SignalP"/>
    </source>
</evidence>
<gene>
    <name evidence="2" type="ORF">AVDCRST_MAG42-1327</name>
</gene>
<name>A0A6J4HV85_9BACT</name>
<sequence length="139" mass="14572">MKPSTITAVAVTAALNIGLSTLVSAHEGHSHGPSSIVIPETTEAIIDEIKKQHATLTATVTGKKLKAVHDLAESMTVLVKALPDKVPADKKGSVQSSTDNIAKLLDTLHHAADDGDQPRSGIELKKLDGAVTTLEKQLK</sequence>
<feature type="signal peptide" evidence="1">
    <location>
        <begin position="1"/>
        <end position="25"/>
    </location>
</feature>
<dbReference type="AlphaFoldDB" id="A0A6J4HV85"/>
<dbReference type="EMBL" id="CADCTA010000056">
    <property type="protein sequence ID" value="CAA9234672.1"/>
    <property type="molecule type" value="Genomic_DNA"/>
</dbReference>
<evidence type="ECO:0000313" key="2">
    <source>
        <dbReference type="EMBL" id="CAA9234672.1"/>
    </source>
</evidence>
<organism evidence="2">
    <name type="scientific">uncultured Chthoniobacterales bacterium</name>
    <dbReference type="NCBI Taxonomy" id="1836801"/>
    <lineage>
        <taxon>Bacteria</taxon>
        <taxon>Pseudomonadati</taxon>
        <taxon>Verrucomicrobiota</taxon>
        <taxon>Spartobacteria</taxon>
        <taxon>Chthoniobacterales</taxon>
        <taxon>environmental samples</taxon>
    </lineage>
</organism>